<evidence type="ECO:0000313" key="2">
    <source>
        <dbReference type="WBParaSite" id="SPAL_0000974700.1"/>
    </source>
</evidence>
<dbReference type="Proteomes" id="UP000046392">
    <property type="component" value="Unplaced"/>
</dbReference>
<sequence length="157" mass="18122">MRYAFILNLFGIFCFYSISAIVIPKKQDKNVSPILKTNSVIAKKFADIFIEYYNKKVRSCRKECVEISKIISAEYLASKETRVNLVVEAKKKYCKPSKKTTCLKRLVGSIIIHYETKGKNVLLTRTVKLYVPVTLKKEVVVISHSQYANRMHNPIVR</sequence>
<accession>A0A0N5BV82</accession>
<evidence type="ECO:0000313" key="1">
    <source>
        <dbReference type="Proteomes" id="UP000046392"/>
    </source>
</evidence>
<keyword evidence="1" id="KW-1185">Reference proteome</keyword>
<dbReference type="AlphaFoldDB" id="A0A0N5BV82"/>
<proteinExistence type="predicted"/>
<name>A0A0N5BV82_STREA</name>
<organism evidence="1 2">
    <name type="scientific">Strongyloides papillosus</name>
    <name type="common">Intestinal threadworm</name>
    <dbReference type="NCBI Taxonomy" id="174720"/>
    <lineage>
        <taxon>Eukaryota</taxon>
        <taxon>Metazoa</taxon>
        <taxon>Ecdysozoa</taxon>
        <taxon>Nematoda</taxon>
        <taxon>Chromadorea</taxon>
        <taxon>Rhabditida</taxon>
        <taxon>Tylenchina</taxon>
        <taxon>Panagrolaimomorpha</taxon>
        <taxon>Strongyloidoidea</taxon>
        <taxon>Strongyloididae</taxon>
        <taxon>Strongyloides</taxon>
    </lineage>
</organism>
<dbReference type="WBParaSite" id="SPAL_0000974700.1">
    <property type="protein sequence ID" value="SPAL_0000974700.1"/>
    <property type="gene ID" value="SPAL_0000974700"/>
</dbReference>
<protein>
    <submittedName>
        <fullName evidence="2">Cystatin domain-containing protein</fullName>
    </submittedName>
</protein>
<reference evidence="2" key="1">
    <citation type="submission" date="2017-02" db="UniProtKB">
        <authorList>
            <consortium name="WormBaseParasite"/>
        </authorList>
    </citation>
    <scope>IDENTIFICATION</scope>
</reference>